<feature type="non-terminal residue" evidence="4">
    <location>
        <position position="1"/>
    </location>
</feature>
<evidence type="ECO:0000256" key="2">
    <source>
        <dbReference type="SAM" id="MobiDB-lite"/>
    </source>
</evidence>
<dbReference type="Proteomes" id="UP000268350">
    <property type="component" value="Unassembled WGS sequence"/>
</dbReference>
<evidence type="ECO:0000313" key="4">
    <source>
        <dbReference type="EMBL" id="SPP87650.1"/>
    </source>
</evidence>
<dbReference type="GO" id="GO:0045214">
    <property type="term" value="P:sarcomere organization"/>
    <property type="evidence" value="ECO:0007669"/>
    <property type="project" value="UniProtKB-ARBA"/>
</dbReference>
<evidence type="ECO:0000313" key="5">
    <source>
        <dbReference type="Proteomes" id="UP000268350"/>
    </source>
</evidence>
<dbReference type="InterPro" id="IPR013098">
    <property type="entry name" value="Ig_I-set"/>
</dbReference>
<sequence length="296" mass="32232">TKCIDPNTGLIYFKYDFGYEFGILFPGEGHKFVSSQWNSKGNSSNAPIQNGGRHSPYPLKLAPGNELIIPVQHEHTGRSTPAARGYGSGYNSAPGYVPTPGYNSAPSYAATPGYSSDNETQRRHVGAAAGVRLAPRYNAQKRYSLPSSHSLDVHLDRLHAQAPRLPTDQQLVRTVPELPNTEPVNAHLSRDEQAQRQPLFITPLKDISVGVGGTARFECIVQAHPQPQVNWSHNGGHLGHGSRHFIEYRNGVCRLTLPQAYPDDNGSYVCTAMNPLGAASTSGTLNVSSTNRGFRY</sequence>
<dbReference type="FunFam" id="2.60.40.10:FF:000519">
    <property type="entry name" value="Muscle M-line assembly protein unc-89"/>
    <property type="match status" value="1"/>
</dbReference>
<feature type="domain" description="Ig-like" evidence="3">
    <location>
        <begin position="198"/>
        <end position="288"/>
    </location>
</feature>
<accession>A0A3B0KGU6</accession>
<dbReference type="InterPro" id="IPR003598">
    <property type="entry name" value="Ig_sub2"/>
</dbReference>
<dbReference type="InterPro" id="IPR036179">
    <property type="entry name" value="Ig-like_dom_sf"/>
</dbReference>
<name>A0A3B0KGU6_DROGU</name>
<dbReference type="SUPFAM" id="SSF48726">
    <property type="entry name" value="Immunoglobulin"/>
    <property type="match status" value="1"/>
</dbReference>
<dbReference type="GO" id="GO:0004672">
    <property type="term" value="F:protein kinase activity"/>
    <property type="evidence" value="ECO:0007669"/>
    <property type="project" value="TreeGrafter"/>
</dbReference>
<dbReference type="OMA" id="QHEHTGR"/>
<organism evidence="4 5">
    <name type="scientific">Drosophila guanche</name>
    <name type="common">Fruit fly</name>
    <dbReference type="NCBI Taxonomy" id="7266"/>
    <lineage>
        <taxon>Eukaryota</taxon>
        <taxon>Metazoa</taxon>
        <taxon>Ecdysozoa</taxon>
        <taxon>Arthropoda</taxon>
        <taxon>Hexapoda</taxon>
        <taxon>Insecta</taxon>
        <taxon>Pterygota</taxon>
        <taxon>Neoptera</taxon>
        <taxon>Endopterygota</taxon>
        <taxon>Diptera</taxon>
        <taxon>Brachycera</taxon>
        <taxon>Muscomorpha</taxon>
        <taxon>Ephydroidea</taxon>
        <taxon>Drosophilidae</taxon>
        <taxon>Drosophila</taxon>
        <taxon>Sophophora</taxon>
    </lineage>
</organism>
<evidence type="ECO:0000256" key="1">
    <source>
        <dbReference type="ARBA" id="ARBA00004657"/>
    </source>
</evidence>
<keyword evidence="5" id="KW-1185">Reference proteome</keyword>
<reference evidence="5" key="1">
    <citation type="submission" date="2018-01" db="EMBL/GenBank/DDBJ databases">
        <authorList>
            <person name="Alioto T."/>
            <person name="Alioto T."/>
        </authorList>
    </citation>
    <scope>NUCLEOTIDE SEQUENCE [LARGE SCALE GENOMIC DNA]</scope>
</reference>
<dbReference type="AlphaFoldDB" id="A0A3B0KGU6"/>
<dbReference type="InterPro" id="IPR007110">
    <property type="entry name" value="Ig-like_dom"/>
</dbReference>
<dbReference type="GO" id="GO:0031430">
    <property type="term" value="C:M band"/>
    <property type="evidence" value="ECO:0007669"/>
    <property type="project" value="UniProtKB-ARBA"/>
</dbReference>
<dbReference type="InterPro" id="IPR013783">
    <property type="entry name" value="Ig-like_fold"/>
</dbReference>
<feature type="region of interest" description="Disordered" evidence="2">
    <location>
        <begin position="34"/>
        <end position="55"/>
    </location>
</feature>
<dbReference type="Pfam" id="PF07679">
    <property type="entry name" value="I-set"/>
    <property type="match status" value="1"/>
</dbReference>
<proteinExistence type="predicted"/>
<comment type="subcellular location">
    <subcellularLocation>
        <location evidence="1">Cytoplasm</location>
        <location evidence="1">Myofibril</location>
    </subcellularLocation>
</comment>
<dbReference type="EMBL" id="OUUW01000012">
    <property type="protein sequence ID" value="SPP87650.1"/>
    <property type="molecule type" value="Genomic_DNA"/>
</dbReference>
<dbReference type="STRING" id="7266.A0A3B0KGU6"/>
<dbReference type="PANTHER" id="PTHR47633:SF8">
    <property type="entry name" value="SPEG NEIGHBOR PROTEIN"/>
    <property type="match status" value="1"/>
</dbReference>
<feature type="compositionally biased region" description="Polar residues" evidence="2">
    <location>
        <begin position="34"/>
        <end position="48"/>
    </location>
</feature>
<dbReference type="SMART" id="SM00409">
    <property type="entry name" value="IG"/>
    <property type="match status" value="1"/>
</dbReference>
<protein>
    <submittedName>
        <fullName evidence="4">Blast:Myosin-binding protein C, fast-type</fullName>
    </submittedName>
</protein>
<evidence type="ECO:0000259" key="3">
    <source>
        <dbReference type="PROSITE" id="PS50835"/>
    </source>
</evidence>
<dbReference type="InterPro" id="IPR003599">
    <property type="entry name" value="Ig_sub"/>
</dbReference>
<dbReference type="OrthoDB" id="6612025at2759"/>
<gene>
    <name evidence="4" type="ORF">DGUA_6G010089</name>
</gene>
<dbReference type="PANTHER" id="PTHR47633">
    <property type="entry name" value="IMMUNOGLOBULIN"/>
    <property type="match status" value="1"/>
</dbReference>
<dbReference type="Gene3D" id="2.60.40.10">
    <property type="entry name" value="Immunoglobulins"/>
    <property type="match status" value="1"/>
</dbReference>
<dbReference type="PROSITE" id="PS50835">
    <property type="entry name" value="IG_LIKE"/>
    <property type="match status" value="1"/>
</dbReference>
<dbReference type="SMART" id="SM00408">
    <property type="entry name" value="IGc2"/>
    <property type="match status" value="1"/>
</dbReference>